<name>A0ABS9CGJ9_9BACT</name>
<organism evidence="1 2">
    <name type="scientific">Xylanibacter brevis</name>
    <dbReference type="NCBI Taxonomy" id="83231"/>
    <lineage>
        <taxon>Bacteria</taxon>
        <taxon>Pseudomonadati</taxon>
        <taxon>Bacteroidota</taxon>
        <taxon>Bacteroidia</taxon>
        <taxon>Bacteroidales</taxon>
        <taxon>Prevotellaceae</taxon>
        <taxon>Xylanibacter</taxon>
    </lineage>
</organism>
<evidence type="ECO:0008006" key="3">
    <source>
        <dbReference type="Google" id="ProtNLM"/>
    </source>
</evidence>
<dbReference type="EMBL" id="JADYTN010000013">
    <property type="protein sequence ID" value="MCF2563847.1"/>
    <property type="molecule type" value="Genomic_DNA"/>
</dbReference>
<sequence>MQTKQQQVGIPQTLEDIRTRREQLAEELAQARSEISGHWHQLVTPQKTNTRGELVAALISNAVTAFDAFLLVRKLLRGYHTLFGQRKRR</sequence>
<gene>
    <name evidence="1" type="ORF">I6E12_06955</name>
</gene>
<accession>A0ABS9CGJ9</accession>
<evidence type="ECO:0000313" key="2">
    <source>
        <dbReference type="Proteomes" id="UP001200470"/>
    </source>
</evidence>
<dbReference type="Proteomes" id="UP001200470">
    <property type="component" value="Unassembled WGS sequence"/>
</dbReference>
<keyword evidence="2" id="KW-1185">Reference proteome</keyword>
<dbReference type="RefSeq" id="WP_301638080.1">
    <property type="nucleotide sequence ID" value="NZ_JADYTN010000013.1"/>
</dbReference>
<reference evidence="1 2" key="1">
    <citation type="submission" date="2020-12" db="EMBL/GenBank/DDBJ databases">
        <title>Whole genome sequences of gut porcine anaerobes.</title>
        <authorList>
            <person name="Kubasova T."/>
            <person name="Jahodarova E."/>
            <person name="Rychlik I."/>
        </authorList>
    </citation>
    <scope>NUCLEOTIDE SEQUENCE [LARGE SCALE GENOMIC DNA]</scope>
    <source>
        <strain evidence="1 2">An925</strain>
    </source>
</reference>
<comment type="caution">
    <text evidence="1">The sequence shown here is derived from an EMBL/GenBank/DDBJ whole genome shotgun (WGS) entry which is preliminary data.</text>
</comment>
<evidence type="ECO:0000313" key="1">
    <source>
        <dbReference type="EMBL" id="MCF2563847.1"/>
    </source>
</evidence>
<proteinExistence type="predicted"/>
<protein>
    <recommendedName>
        <fullName evidence="3">DUF3618 domain-containing protein</fullName>
    </recommendedName>
</protein>